<evidence type="ECO:0008006" key="3">
    <source>
        <dbReference type="Google" id="ProtNLM"/>
    </source>
</evidence>
<evidence type="ECO:0000313" key="2">
    <source>
        <dbReference type="Proteomes" id="UP000036097"/>
    </source>
</evidence>
<name>A0A0J1GVE3_9GAMM</name>
<reference evidence="1 2" key="1">
    <citation type="submission" date="2015-05" db="EMBL/GenBank/DDBJ databases">
        <title>Photobacterium galathea sp. nov.</title>
        <authorList>
            <person name="Machado H."/>
            <person name="Gram L."/>
        </authorList>
    </citation>
    <scope>NUCLEOTIDE SEQUENCE [LARGE SCALE GENOMIC DNA]</scope>
    <source>
        <strain evidence="1 2">CGMCC 1.12159</strain>
    </source>
</reference>
<comment type="caution">
    <text evidence="1">The sequence shown here is derived from an EMBL/GenBank/DDBJ whole genome shotgun (WGS) entry which is preliminary data.</text>
</comment>
<proteinExistence type="predicted"/>
<evidence type="ECO:0000313" key="1">
    <source>
        <dbReference type="EMBL" id="KLV03601.1"/>
    </source>
</evidence>
<dbReference type="EMBL" id="LDOT01000030">
    <property type="protein sequence ID" value="KLV03601.1"/>
    <property type="molecule type" value="Genomic_DNA"/>
</dbReference>
<dbReference type="Proteomes" id="UP000036097">
    <property type="component" value="Unassembled WGS sequence"/>
</dbReference>
<dbReference type="PATRIC" id="fig|1195763.3.peg.3967"/>
<dbReference type="SUPFAM" id="SSF55331">
    <property type="entry name" value="Tautomerase/MIF"/>
    <property type="match status" value="1"/>
</dbReference>
<gene>
    <name evidence="1" type="ORF">ABT56_18560</name>
</gene>
<sequence length="127" mass="14144">MPLLTIKSLPFAQEVNIPVTLGELSKQLANKCDIPLNHVMVAWEYLPPNHFAHNGRVANCQPQNSHPIVVHLVAPNFNTEEQISEMLEVIASSLAEQLPIAKSNIFITFSPAYSDGVYDEGHVVEWE</sequence>
<keyword evidence="2" id="KW-1185">Reference proteome</keyword>
<dbReference type="RefSeq" id="WP_047880400.1">
    <property type="nucleotide sequence ID" value="NZ_LDOT01000030.1"/>
</dbReference>
<dbReference type="AlphaFoldDB" id="A0A0J1GVE3"/>
<dbReference type="InterPro" id="IPR014347">
    <property type="entry name" value="Tautomerase/MIF_sf"/>
</dbReference>
<dbReference type="STRING" id="1195763.ABT56_18560"/>
<accession>A0A0J1GVE3</accession>
<protein>
    <recommendedName>
        <fullName evidence="3">4-oxalocrotonate tautomerase domain-containing protein</fullName>
    </recommendedName>
</protein>
<organism evidence="1 2">
    <name type="scientific">Photobacterium aquae</name>
    <dbReference type="NCBI Taxonomy" id="1195763"/>
    <lineage>
        <taxon>Bacteria</taxon>
        <taxon>Pseudomonadati</taxon>
        <taxon>Pseudomonadota</taxon>
        <taxon>Gammaproteobacteria</taxon>
        <taxon>Vibrionales</taxon>
        <taxon>Vibrionaceae</taxon>
        <taxon>Photobacterium</taxon>
    </lineage>
</organism>
<dbReference type="OrthoDB" id="5815263at2"/>